<dbReference type="InterPro" id="IPR009081">
    <property type="entry name" value="PP-bd_ACP"/>
</dbReference>
<dbReference type="Gene3D" id="3.30.70.3290">
    <property type="match status" value="1"/>
</dbReference>
<dbReference type="SMART" id="SM00822">
    <property type="entry name" value="PKS_KR"/>
    <property type="match status" value="1"/>
</dbReference>
<evidence type="ECO:0000259" key="7">
    <source>
        <dbReference type="PROSITE" id="PS50075"/>
    </source>
</evidence>
<dbReference type="InterPro" id="IPR057326">
    <property type="entry name" value="KR_dom"/>
</dbReference>
<dbReference type="PROSITE" id="PS50075">
    <property type="entry name" value="CARRIER"/>
    <property type="match status" value="1"/>
</dbReference>
<dbReference type="FunFam" id="3.40.366.10:FF:000002">
    <property type="entry name" value="Probable polyketide synthase 2"/>
    <property type="match status" value="1"/>
</dbReference>
<evidence type="ECO:0000259" key="9">
    <source>
        <dbReference type="PROSITE" id="PS52019"/>
    </source>
</evidence>
<dbReference type="Pfam" id="PF00550">
    <property type="entry name" value="PP-binding"/>
    <property type="match status" value="1"/>
</dbReference>
<dbReference type="InterPro" id="IPR020841">
    <property type="entry name" value="PKS_Beta-ketoAc_synthase_dom"/>
</dbReference>
<dbReference type="InterPro" id="IPR001227">
    <property type="entry name" value="Ac_transferase_dom_sf"/>
</dbReference>
<evidence type="ECO:0000313" key="10">
    <source>
        <dbReference type="EMBL" id="ORA75521.1"/>
    </source>
</evidence>
<keyword evidence="3" id="KW-0808">Transferase</keyword>
<feature type="active site" description="Proton donor; for dehydratase activity" evidence="6">
    <location>
        <position position="982"/>
    </location>
</feature>
<dbReference type="SUPFAM" id="SSF50129">
    <property type="entry name" value="GroES-like"/>
    <property type="match status" value="1"/>
</dbReference>
<dbReference type="InterPro" id="IPR014031">
    <property type="entry name" value="Ketoacyl_synth_C"/>
</dbReference>
<accession>A0A1X0DSZ8</accession>
<dbReference type="InterPro" id="IPR050091">
    <property type="entry name" value="PKS_NRPS_Biosynth_Enz"/>
</dbReference>
<dbReference type="InterPro" id="IPR018201">
    <property type="entry name" value="Ketoacyl_synth_AS"/>
</dbReference>
<evidence type="ECO:0000256" key="2">
    <source>
        <dbReference type="ARBA" id="ARBA00022553"/>
    </source>
</evidence>
<feature type="active site" description="Proton acceptor; for dehydratase activity" evidence="6">
    <location>
        <position position="819"/>
    </location>
</feature>
<dbReference type="GO" id="GO:0004315">
    <property type="term" value="F:3-oxoacyl-[acyl-carrier-protein] synthase activity"/>
    <property type="evidence" value="ECO:0007669"/>
    <property type="project" value="InterPro"/>
</dbReference>
<dbReference type="Gene3D" id="3.90.180.10">
    <property type="entry name" value="Medium-chain alcohol dehydrogenases, catalytic domain"/>
    <property type="match status" value="1"/>
</dbReference>
<dbReference type="GO" id="GO:0031177">
    <property type="term" value="F:phosphopantetheine binding"/>
    <property type="evidence" value="ECO:0007669"/>
    <property type="project" value="InterPro"/>
</dbReference>
<dbReference type="InterPro" id="IPR032821">
    <property type="entry name" value="PKS_assoc"/>
</dbReference>
<keyword evidence="1" id="KW-0596">Phosphopantetheine</keyword>
<dbReference type="PROSITE" id="PS52019">
    <property type="entry name" value="PKS_MFAS_DH"/>
    <property type="match status" value="1"/>
</dbReference>
<dbReference type="Pfam" id="PF22953">
    <property type="entry name" value="SpnB_Rossmann"/>
    <property type="match status" value="1"/>
</dbReference>
<dbReference type="InterPro" id="IPR011032">
    <property type="entry name" value="GroES-like_sf"/>
</dbReference>
<dbReference type="CDD" id="cd08956">
    <property type="entry name" value="KR_3_FAS_SDR_x"/>
    <property type="match status" value="1"/>
</dbReference>
<dbReference type="CDD" id="cd00833">
    <property type="entry name" value="PKS"/>
    <property type="match status" value="1"/>
</dbReference>
<dbReference type="SMART" id="SM00823">
    <property type="entry name" value="PKS_PP"/>
    <property type="match status" value="1"/>
</dbReference>
<name>A0A1X0DSZ8_9MYCO</name>
<evidence type="ECO:0000256" key="3">
    <source>
        <dbReference type="ARBA" id="ARBA00022679"/>
    </source>
</evidence>
<dbReference type="Pfam" id="PF08659">
    <property type="entry name" value="KR"/>
    <property type="match status" value="1"/>
</dbReference>
<dbReference type="GO" id="GO:0004312">
    <property type="term" value="F:fatty acid synthase activity"/>
    <property type="evidence" value="ECO:0007669"/>
    <property type="project" value="TreeGrafter"/>
</dbReference>
<feature type="domain" description="Carrier" evidence="7">
    <location>
        <begin position="1841"/>
        <end position="1916"/>
    </location>
</feature>
<dbReference type="InterPro" id="IPR014030">
    <property type="entry name" value="Ketoacyl_synth_N"/>
</dbReference>
<dbReference type="GO" id="GO:0016491">
    <property type="term" value="F:oxidoreductase activity"/>
    <property type="evidence" value="ECO:0007669"/>
    <property type="project" value="InterPro"/>
</dbReference>
<dbReference type="Pfam" id="PF00109">
    <property type="entry name" value="ketoacyl-synt"/>
    <property type="match status" value="1"/>
</dbReference>
<dbReference type="InterPro" id="IPR016035">
    <property type="entry name" value="Acyl_Trfase/lysoPLipase"/>
</dbReference>
<gene>
    <name evidence="10" type="ORF">BST28_21875</name>
</gene>
<organism evidence="10 11">
    <name type="scientific">Mycolicibacter kumamotonensis</name>
    <dbReference type="NCBI Taxonomy" id="354243"/>
    <lineage>
        <taxon>Bacteria</taxon>
        <taxon>Bacillati</taxon>
        <taxon>Actinomycetota</taxon>
        <taxon>Actinomycetes</taxon>
        <taxon>Mycobacteriales</taxon>
        <taxon>Mycobacteriaceae</taxon>
        <taxon>Mycolicibacter</taxon>
    </lineage>
</organism>
<dbReference type="PROSITE" id="PS52004">
    <property type="entry name" value="KS3_2"/>
    <property type="match status" value="1"/>
</dbReference>
<dbReference type="InterPro" id="IPR020806">
    <property type="entry name" value="PKS_PP-bd"/>
</dbReference>
<evidence type="ECO:0000259" key="8">
    <source>
        <dbReference type="PROSITE" id="PS52004"/>
    </source>
</evidence>
<dbReference type="InterPro" id="IPR014043">
    <property type="entry name" value="Acyl_transferase_dom"/>
</dbReference>
<dbReference type="Pfam" id="PF21089">
    <property type="entry name" value="PKS_DH_N"/>
    <property type="match status" value="1"/>
</dbReference>
<dbReference type="SMART" id="SM01294">
    <property type="entry name" value="PKS_PP_betabranch"/>
    <property type="match status" value="1"/>
</dbReference>
<dbReference type="EMBL" id="MVHU01000057">
    <property type="protein sequence ID" value="ORA75521.1"/>
    <property type="molecule type" value="Genomic_DNA"/>
</dbReference>
<dbReference type="InterPro" id="IPR013154">
    <property type="entry name" value="ADH-like_N"/>
</dbReference>
<keyword evidence="2" id="KW-0597">Phosphoprotein</keyword>
<protein>
    <submittedName>
        <fullName evidence="10">Uncharacterized protein</fullName>
    </submittedName>
</protein>
<dbReference type="InterPro" id="IPR049551">
    <property type="entry name" value="PKS_DH_C"/>
</dbReference>
<dbReference type="InterPro" id="IPR016039">
    <property type="entry name" value="Thiolase-like"/>
</dbReference>
<feature type="domain" description="Ketosynthase family 3 (KS3)" evidence="8">
    <location>
        <begin position="1"/>
        <end position="323"/>
    </location>
</feature>
<dbReference type="InterPro" id="IPR049552">
    <property type="entry name" value="PKS_DH_N"/>
</dbReference>
<dbReference type="InterPro" id="IPR020807">
    <property type="entry name" value="PKS_DH"/>
</dbReference>
<dbReference type="SMART" id="SM00825">
    <property type="entry name" value="PKS_KS"/>
    <property type="match status" value="1"/>
</dbReference>
<dbReference type="SUPFAM" id="SSF47336">
    <property type="entry name" value="ACP-like"/>
    <property type="match status" value="1"/>
</dbReference>
<dbReference type="PANTHER" id="PTHR43775:SF51">
    <property type="entry name" value="INACTIVE PHENOLPHTHIOCEROL SYNTHESIS POLYKETIDE SYNTHASE TYPE I PKS1-RELATED"/>
    <property type="match status" value="1"/>
</dbReference>
<dbReference type="CDD" id="cd05195">
    <property type="entry name" value="enoyl_red"/>
    <property type="match status" value="1"/>
</dbReference>
<dbReference type="Gene3D" id="3.40.50.11460">
    <property type="match status" value="1"/>
</dbReference>
<proteinExistence type="predicted"/>
<evidence type="ECO:0000313" key="11">
    <source>
        <dbReference type="Proteomes" id="UP000192713"/>
    </source>
</evidence>
<evidence type="ECO:0000256" key="6">
    <source>
        <dbReference type="PROSITE-ProRule" id="PRU01363"/>
    </source>
</evidence>
<dbReference type="Pfam" id="PF08240">
    <property type="entry name" value="ADH_N"/>
    <property type="match status" value="1"/>
</dbReference>
<dbReference type="InterPro" id="IPR016036">
    <property type="entry name" value="Malonyl_transacylase_ACP-bd"/>
</dbReference>
<dbReference type="SUPFAM" id="SSF52151">
    <property type="entry name" value="FabD/lysophospholipase-like"/>
    <property type="match status" value="1"/>
</dbReference>
<reference evidence="10 11" key="1">
    <citation type="submission" date="2017-02" db="EMBL/GenBank/DDBJ databases">
        <title>The new phylogeny of genus Mycobacterium.</title>
        <authorList>
            <person name="Tortoli E."/>
            <person name="Trovato A."/>
            <person name="Cirillo D.M."/>
        </authorList>
    </citation>
    <scope>NUCLEOTIDE SEQUENCE [LARGE SCALE GENOMIC DNA]</scope>
    <source>
        <strain evidence="10 11">DSM 45093</strain>
    </source>
</reference>
<feature type="domain" description="PKS/mFAS DH" evidence="9">
    <location>
        <begin position="787"/>
        <end position="1060"/>
    </location>
</feature>
<dbReference type="InterPro" id="IPR055123">
    <property type="entry name" value="SpnB-like_Rossmann"/>
</dbReference>
<dbReference type="Gene3D" id="3.10.129.110">
    <property type="entry name" value="Polyketide synthase dehydratase"/>
    <property type="match status" value="1"/>
</dbReference>
<dbReference type="SMART" id="SM00827">
    <property type="entry name" value="PKS_AT"/>
    <property type="match status" value="1"/>
</dbReference>
<dbReference type="InterPro" id="IPR036736">
    <property type="entry name" value="ACP-like_sf"/>
</dbReference>
<feature type="region of interest" description="N-terminal hotdog fold" evidence="6">
    <location>
        <begin position="787"/>
        <end position="909"/>
    </location>
</feature>
<keyword evidence="5" id="KW-0012">Acyltransferase</keyword>
<dbReference type="PROSITE" id="PS00606">
    <property type="entry name" value="KS3_1"/>
    <property type="match status" value="1"/>
</dbReference>
<dbReference type="Gene3D" id="1.10.1200.10">
    <property type="entry name" value="ACP-like"/>
    <property type="match status" value="1"/>
</dbReference>
<dbReference type="Pfam" id="PF16197">
    <property type="entry name" value="KAsynt_C_assoc"/>
    <property type="match status" value="1"/>
</dbReference>
<dbReference type="Proteomes" id="UP000192713">
    <property type="component" value="Unassembled WGS sequence"/>
</dbReference>
<dbReference type="SMART" id="SM00829">
    <property type="entry name" value="PKS_ER"/>
    <property type="match status" value="1"/>
</dbReference>
<dbReference type="Gene3D" id="3.40.366.10">
    <property type="entry name" value="Malonyl-Coenzyme A Acyl Carrier Protein, domain 2"/>
    <property type="match status" value="1"/>
</dbReference>
<dbReference type="Pfam" id="PF13602">
    <property type="entry name" value="ADH_zinc_N_2"/>
    <property type="match status" value="1"/>
</dbReference>
<sequence>MQVAEIFCADKNDSLARMGSVMNEEYGPRVYQDREGYAGNLMTGDTCSVASGRVAYVLGLTGPAVSVDTACSSSLVAVHMGVRALRSGDCSLVLAGGVAAMTLPNWFVGFSALRVLAKDGRCKAFSDDADGFGLSEGVGVLVLERLADARRNGHRVLALVRGSAVNQDGASDGLRAPNPIAQQQVIRTALLDAGIDSNGVDAVEAHGTGTTLGDAVEAEALLAAYGEERDSDPLWVGSVKSNIGHTLAAGGSAGLIKMIEAIRRGVLPATLHADVPTSRVDWSTGAVRLLHEGRPWPEKGRPRRAAVSSFGISGTNAHVILEQAPPGEPAVLVWPLSARNPKALAAQAMRLHDFAERRAGVPPAAIAGALARRTVFEHRAVIVGADRDALMSRLSVLAEGESCPGLVAGQASATGKTAFVFPGQGSQWIGMGRELLSTSAVFAEHMTTCGTVLAEFVDWDLLAVIREEPGSPALGAADVVQPVLFAVFVALAQTWRSLGVTPDAVIGHSQGEVAAAHVAGALSLREAARIVVLRSRAVAVLSGAGGMVSVPLPKDEVSEHLDRWGGKLEVAAVNSPRTTVVSGACAAIDKLLVDYEAAGVEARRIPVDYAAHSAQIEAVEDDLRAALGQVTPEADTATEFYSTVYGKLIGSQVLDGDYWCRNLREPVRFDEAVQAAYGEGVHCFLEMSPHPVLTVSVEQNCEVLAEDGGWFVGGSLRRDDGGLARLLESAAEAYAAGVAIDWSRYVGCAGAEVELPPYPFTRTRFWLDASESSRLDVSRLGVGECDHPILAAVLEQPASGEVTFTGRVSLRSHPWLADHAVGGVVLMPGAALVDCALFAGDQVGHGVVQELVLQAPLIVPEQHGVHLQVIVGREVAAGRPLSVYSRVEGVDDGWSLNAQGTLVRATSPVPQPVGTWPPAGAEPVDVSDTYQRAAERGYNYGPVFRGVVALWTGDDEVFADIALPEQARDQVRGYVLHPALLDAALHGFSHLGIAAEPGKVLLPFVWEQVNVSAIGASRLRVRLKAVGDNRVAVLLYDHLGEPVATVGALSMRDTWRDALHSRRSSISDDALFSIGWVPGDVDAAPGADWVDITGARAGEGPIQVLRCVDGGVADGASVRGRLWSIAEHVRDWMANCTAVDARLVVVTSGAVAVDGSDAAPDLTHAGVWGLVRTVQAEEPGRLVLLDVDDWAAVPEAVAAVLASGEPESAYRRGSLRVPRLTRFDRDGVLKLEPGTAAWSVGPAGLGALGADNFVVQPASLGALGPTEVRVEVSAVGVNFRDVLVTLGMYPDPDAVIGCEGAGVVTAVGAEVTGFAPGDRVFGVLPGIASTTDVDHRLLAAVPGHCSFAEAATIPVVFLTAYYALHDLVDVRPGQRILIHAATGGLGMAVHTLAKAWGLEVFATASPSKWPVLRGLGLDQDHIASSRDLDFERRFRDATGGEGVDIVINSLANEYTDASLRLLSRGGTFVEMGLTDLRDPDDIATGHPGVVYLPVVVWDAGPQRIGEMLREVMALLAVGSISAPPVSVWDVRRLPEVYRYLSQARHIGKIALRVPRPLDGDGTVLVTGGTSGLGALIARHLAAHHGIRHLLLVSRSGGRAEGAAALVAELAELGAQARVAACDASDRAALAAVLADVPAEHPLTGVVHAAELLRDGVFADLTAEQFDAVLRSKVDSAWNLHELTAHDDLAAFVLFSSAAGVLGSPGQSNYGAANAYLDALAQYRQHRGLPATSLAWGLWEQKTGMTGHLNEQDRARMNRIGLAPITTDDGLELFDDAMRSGHTSLVPARLSLDEVAAAGRVPHLLRLLTRAARRQVADDDDVEGQSNLAALLGGAPAEDRERIALDFVRVQAAAVLGHDGTNTIPSGESFRSLGVDSLTGVEFRNRLQTATGLKLTATIVFDQPTPYALSKYLLERMAAPESAG</sequence>
<feature type="region of interest" description="C-terminal hotdog fold" evidence="6">
    <location>
        <begin position="921"/>
        <end position="1060"/>
    </location>
</feature>
<dbReference type="Pfam" id="PF14765">
    <property type="entry name" value="PS-DH"/>
    <property type="match status" value="1"/>
</dbReference>
<dbReference type="SMART" id="SM00826">
    <property type="entry name" value="PKS_DH"/>
    <property type="match status" value="1"/>
</dbReference>
<dbReference type="SUPFAM" id="SSF55048">
    <property type="entry name" value="Probable ACP-binding domain of malonyl-CoA ACP transacylase"/>
    <property type="match status" value="1"/>
</dbReference>
<dbReference type="InterPro" id="IPR049900">
    <property type="entry name" value="PKS_mFAS_DH"/>
</dbReference>
<evidence type="ECO:0000256" key="5">
    <source>
        <dbReference type="ARBA" id="ARBA00023315"/>
    </source>
</evidence>
<dbReference type="Pfam" id="PF02801">
    <property type="entry name" value="Ketoacyl-synt_C"/>
    <property type="match status" value="1"/>
</dbReference>
<dbReference type="InterPro" id="IPR013968">
    <property type="entry name" value="PKS_KR"/>
</dbReference>
<dbReference type="InterPro" id="IPR020843">
    <property type="entry name" value="ER"/>
</dbReference>
<dbReference type="SUPFAM" id="SSF53901">
    <property type="entry name" value="Thiolase-like"/>
    <property type="match status" value="2"/>
</dbReference>
<dbReference type="InterPro" id="IPR036291">
    <property type="entry name" value="NAD(P)-bd_dom_sf"/>
</dbReference>
<comment type="caution">
    <text evidence="10">The sequence shown here is derived from an EMBL/GenBank/DDBJ whole genome shotgun (WGS) entry which is preliminary data.</text>
</comment>
<evidence type="ECO:0000256" key="4">
    <source>
        <dbReference type="ARBA" id="ARBA00023268"/>
    </source>
</evidence>
<dbReference type="Pfam" id="PF00698">
    <property type="entry name" value="Acyl_transf_1"/>
    <property type="match status" value="1"/>
</dbReference>
<dbReference type="InterPro" id="IPR042104">
    <property type="entry name" value="PKS_dehydratase_sf"/>
</dbReference>
<keyword evidence="4" id="KW-0511">Multifunctional enzyme</keyword>
<dbReference type="Gene3D" id="3.40.47.10">
    <property type="match status" value="1"/>
</dbReference>
<dbReference type="Gene3D" id="3.40.50.720">
    <property type="entry name" value="NAD(P)-binding Rossmann-like Domain"/>
    <property type="match status" value="1"/>
</dbReference>
<dbReference type="PANTHER" id="PTHR43775">
    <property type="entry name" value="FATTY ACID SYNTHASE"/>
    <property type="match status" value="1"/>
</dbReference>
<dbReference type="SUPFAM" id="SSF51735">
    <property type="entry name" value="NAD(P)-binding Rossmann-fold domains"/>
    <property type="match status" value="3"/>
</dbReference>
<evidence type="ECO:0000256" key="1">
    <source>
        <dbReference type="ARBA" id="ARBA00022450"/>
    </source>
</evidence>
<dbReference type="GO" id="GO:0006633">
    <property type="term" value="P:fatty acid biosynthetic process"/>
    <property type="evidence" value="ECO:0007669"/>
    <property type="project" value="InterPro"/>
</dbReference>